<dbReference type="NCBIfam" id="TIGR03462">
    <property type="entry name" value="CarR_dom_SF"/>
    <property type="match status" value="2"/>
</dbReference>
<feature type="transmembrane region" description="Helical" evidence="8">
    <location>
        <begin position="216"/>
        <end position="233"/>
    </location>
</feature>
<feature type="domain" description="Lycopene cyclase" evidence="9">
    <location>
        <begin position="15"/>
        <end position="101"/>
    </location>
</feature>
<gene>
    <name evidence="10" type="ORF">V6M85_07335</name>
</gene>
<dbReference type="GO" id="GO:0016117">
    <property type="term" value="P:carotenoid biosynthetic process"/>
    <property type="evidence" value="ECO:0007669"/>
    <property type="project" value="UniProtKB-KW"/>
</dbReference>
<evidence type="ECO:0000256" key="3">
    <source>
        <dbReference type="ARBA" id="ARBA00022692"/>
    </source>
</evidence>
<feature type="transmembrane region" description="Helical" evidence="8">
    <location>
        <begin position="74"/>
        <end position="98"/>
    </location>
</feature>
<accession>A0AAX4KYB2</accession>
<evidence type="ECO:0000256" key="5">
    <source>
        <dbReference type="ARBA" id="ARBA00022989"/>
    </source>
</evidence>
<keyword evidence="6 8" id="KW-0472">Membrane</keyword>
<evidence type="ECO:0000256" key="1">
    <source>
        <dbReference type="ARBA" id="ARBA00004141"/>
    </source>
</evidence>
<dbReference type="InterPro" id="IPR017825">
    <property type="entry name" value="Lycopene_cyclase_dom"/>
</dbReference>
<feature type="domain" description="Lycopene cyclase" evidence="9">
    <location>
        <begin position="143"/>
        <end position="233"/>
    </location>
</feature>
<dbReference type="GO" id="GO:0045436">
    <property type="term" value="F:lycopene beta cyclase activity"/>
    <property type="evidence" value="ECO:0007669"/>
    <property type="project" value="UniProtKB-ARBA"/>
</dbReference>
<feature type="transmembrane region" description="Helical" evidence="8">
    <location>
        <begin position="12"/>
        <end position="30"/>
    </location>
</feature>
<feature type="transmembrane region" description="Helical" evidence="8">
    <location>
        <begin position="173"/>
        <end position="196"/>
    </location>
</feature>
<dbReference type="GO" id="GO:0016020">
    <property type="term" value="C:membrane"/>
    <property type="evidence" value="ECO:0007669"/>
    <property type="project" value="UniProtKB-SubCell"/>
</dbReference>
<dbReference type="Pfam" id="PF18916">
    <property type="entry name" value="Lycopene_cyc"/>
    <property type="match status" value="2"/>
</dbReference>
<keyword evidence="5 8" id="KW-1133">Transmembrane helix</keyword>
<evidence type="ECO:0000313" key="10">
    <source>
        <dbReference type="EMBL" id="WWQ59320.1"/>
    </source>
</evidence>
<keyword evidence="4" id="KW-0125">Carotenoid biosynthesis</keyword>
<evidence type="ECO:0000256" key="2">
    <source>
        <dbReference type="ARBA" id="ARBA00004829"/>
    </source>
</evidence>
<evidence type="ECO:0000256" key="8">
    <source>
        <dbReference type="SAM" id="Phobius"/>
    </source>
</evidence>
<dbReference type="EMBL" id="CP146016">
    <property type="protein sequence ID" value="WWQ59320.1"/>
    <property type="molecule type" value="Genomic_DNA"/>
</dbReference>
<dbReference type="AlphaFoldDB" id="A0AAX4KYB2"/>
<dbReference type="GO" id="GO:0016872">
    <property type="term" value="F:intramolecular lyase activity"/>
    <property type="evidence" value="ECO:0007669"/>
    <property type="project" value="InterPro"/>
</dbReference>
<protein>
    <submittedName>
        <fullName evidence="10">Lycopene cyclase domain-containing protein</fullName>
    </submittedName>
</protein>
<feature type="transmembrane region" description="Helical" evidence="8">
    <location>
        <begin position="37"/>
        <end position="54"/>
    </location>
</feature>
<feature type="transmembrane region" description="Helical" evidence="8">
    <location>
        <begin position="119"/>
        <end position="138"/>
    </location>
</feature>
<evidence type="ECO:0000256" key="6">
    <source>
        <dbReference type="ARBA" id="ARBA00023136"/>
    </source>
</evidence>
<reference evidence="10 11" key="1">
    <citation type="submission" date="2024-02" db="EMBL/GenBank/DDBJ databases">
        <title>STSV induces naive adaptation in Sulfolobus.</title>
        <authorList>
            <person name="Xiang X."/>
            <person name="Song M."/>
        </authorList>
    </citation>
    <scope>NUCLEOTIDE SEQUENCE [LARGE SCALE GENOMIC DNA]</scope>
    <source>
        <strain evidence="10 11">RT2</strain>
    </source>
</reference>
<dbReference type="Proteomes" id="UP001432202">
    <property type="component" value="Chromosome"/>
</dbReference>
<keyword evidence="11" id="KW-1185">Reference proteome</keyword>
<dbReference type="GeneID" id="89336569"/>
<comment type="pathway">
    <text evidence="2">Carotenoid biosynthesis.</text>
</comment>
<sequence>MEITFFLPRFAYLEIDSLIFFPTLLISLVFLRGKRNYLALLKSILLVDPFYLLWDFIATWKDSWSFNPQYVMGIYVIDLPIEEIIFFLVTPFATLTIYDFMRDRIAKNIFIKHSENDRIIKTELILSSLFLLTVGFIILPSHSYTAIDLIYLSSFLLLSSFQNPHIFASKYFWEFMGLTYIPFFIFDFFLTYLPVVIYGPRSILGIRVISIPIEDFIYSFSMIGFYLIFYIYFSEKITS</sequence>
<keyword evidence="3 8" id="KW-0812">Transmembrane</keyword>
<evidence type="ECO:0000256" key="4">
    <source>
        <dbReference type="ARBA" id="ARBA00022746"/>
    </source>
</evidence>
<comment type="subcellular location">
    <subcellularLocation>
        <location evidence="1">Membrane</location>
        <topology evidence="1">Multi-pass membrane protein</topology>
    </subcellularLocation>
</comment>
<evidence type="ECO:0000256" key="7">
    <source>
        <dbReference type="ARBA" id="ARBA00023235"/>
    </source>
</evidence>
<dbReference type="RefSeq" id="WP_338598395.1">
    <property type="nucleotide sequence ID" value="NZ_CP146016.1"/>
</dbReference>
<keyword evidence="7" id="KW-0413">Isomerase</keyword>
<evidence type="ECO:0000313" key="11">
    <source>
        <dbReference type="Proteomes" id="UP001432202"/>
    </source>
</evidence>
<organism evidence="10 11">
    <name type="scientific">Sulfolobus tengchongensis</name>
    <dbReference type="NCBI Taxonomy" id="207809"/>
    <lineage>
        <taxon>Archaea</taxon>
        <taxon>Thermoproteota</taxon>
        <taxon>Thermoprotei</taxon>
        <taxon>Sulfolobales</taxon>
        <taxon>Sulfolobaceae</taxon>
        <taxon>Sulfolobus</taxon>
    </lineage>
</organism>
<evidence type="ECO:0000259" key="9">
    <source>
        <dbReference type="Pfam" id="PF18916"/>
    </source>
</evidence>
<proteinExistence type="predicted"/>
<name>A0AAX4KYB2_9CREN</name>